<evidence type="ECO:0000259" key="3">
    <source>
        <dbReference type="PROSITE" id="PS00028"/>
    </source>
</evidence>
<dbReference type="KEGG" id="aplc:110986377"/>
<name>A0A8B7ZFW9_ACAPL</name>
<proteinExistence type="predicted"/>
<accession>A0A8B7ZFW9</accession>
<dbReference type="SMART" id="SM00355">
    <property type="entry name" value="ZnF_C2H2"/>
    <property type="match status" value="2"/>
</dbReference>
<feature type="coiled-coil region" evidence="1">
    <location>
        <begin position="227"/>
        <end position="279"/>
    </location>
</feature>
<evidence type="ECO:0000256" key="2">
    <source>
        <dbReference type="SAM" id="MobiDB-lite"/>
    </source>
</evidence>
<dbReference type="AlphaFoldDB" id="A0A8B7ZFW9"/>
<dbReference type="Proteomes" id="UP000694845">
    <property type="component" value="Unplaced"/>
</dbReference>
<feature type="domain" description="C2H2-type" evidence="3">
    <location>
        <begin position="101"/>
        <end position="121"/>
    </location>
</feature>
<dbReference type="OrthoDB" id="9882192at2759"/>
<gene>
    <name evidence="5" type="primary">LOC110986377</name>
</gene>
<protein>
    <submittedName>
        <fullName evidence="5">Uncharacterized protein LOC110986377</fullName>
    </submittedName>
</protein>
<dbReference type="PROSITE" id="PS00028">
    <property type="entry name" value="ZINC_FINGER_C2H2_1"/>
    <property type="match status" value="1"/>
</dbReference>
<evidence type="ECO:0000256" key="1">
    <source>
        <dbReference type="SAM" id="Coils"/>
    </source>
</evidence>
<feature type="compositionally biased region" description="Polar residues" evidence="2">
    <location>
        <begin position="433"/>
        <end position="449"/>
    </location>
</feature>
<evidence type="ECO:0000313" key="5">
    <source>
        <dbReference type="RefSeq" id="XP_022103892.1"/>
    </source>
</evidence>
<dbReference type="RefSeq" id="XP_022103892.1">
    <property type="nucleotide sequence ID" value="XM_022248200.1"/>
</dbReference>
<feature type="region of interest" description="Disordered" evidence="2">
    <location>
        <begin position="492"/>
        <end position="514"/>
    </location>
</feature>
<reference evidence="5" key="1">
    <citation type="submission" date="2025-08" db="UniProtKB">
        <authorList>
            <consortium name="RefSeq"/>
        </authorList>
    </citation>
    <scope>IDENTIFICATION</scope>
</reference>
<evidence type="ECO:0000313" key="4">
    <source>
        <dbReference type="Proteomes" id="UP000694845"/>
    </source>
</evidence>
<keyword evidence="1" id="KW-0175">Coiled coil</keyword>
<feature type="region of interest" description="Disordered" evidence="2">
    <location>
        <begin position="398"/>
        <end position="453"/>
    </location>
</feature>
<dbReference type="GeneID" id="110986377"/>
<organism evidence="4 5">
    <name type="scientific">Acanthaster planci</name>
    <name type="common">Crown-of-thorns starfish</name>
    <dbReference type="NCBI Taxonomy" id="133434"/>
    <lineage>
        <taxon>Eukaryota</taxon>
        <taxon>Metazoa</taxon>
        <taxon>Echinodermata</taxon>
        <taxon>Eleutherozoa</taxon>
        <taxon>Asterozoa</taxon>
        <taxon>Asteroidea</taxon>
        <taxon>Valvatacea</taxon>
        <taxon>Valvatida</taxon>
        <taxon>Acanthasteridae</taxon>
        <taxon>Acanthaster</taxon>
    </lineage>
</organism>
<dbReference type="OMA" id="AHWHCYH"/>
<dbReference type="InterPro" id="IPR013087">
    <property type="entry name" value="Znf_C2H2_type"/>
</dbReference>
<sequence>MSFHMAHPSVRMKGSEADWAPVQCTDSECTQSTRGPHLHCPFCPQESLFTDQVLLKAHYRVKHVDKGIDFGGLKILRCCRPCIVHGIIHEQKCFKGAHWHCYHCRNGFSRRDEATKHYQQHFRHPETTIQIVITRDVNQIFTTYSNTEPTSTSLVTHLIVPQSNQAVEADTSADPEQTDGQQVQYQYTCVDDSDQSTTDREVVLIEIPADGNKGDLEAGPCCTEHDLSLLLQEKEQLEKTLQEERAKWAEKEHRMKGTIDRLRAKVEYLSNTNTSLKQQLSMMHTSSLKRLTHNDDHQSILEELVQHMSEEHNQLLHHHLAQLRLFAEACNLSKVGREEPSASKPDSVLVSGLADQSQNISQMTIMPSSEDALGTMEQTVVMTITAEENSEALTSVVGSQENSVEPDTLSFDKDVQMSPNDIPYQLTGKGLSPKSSTSESGHLYQSNVAHSPHRGSCGMTQPHFPKDKSLKLMLSEGSPKIFCADSFDKRTFEDDISNEGPPLKRQMTSALKAS</sequence>
<keyword evidence="4" id="KW-1185">Reference proteome</keyword>